<dbReference type="GO" id="GO:0017148">
    <property type="term" value="P:negative regulation of translation"/>
    <property type="evidence" value="ECO:0007669"/>
    <property type="project" value="InterPro"/>
</dbReference>
<evidence type="ECO:0000313" key="2">
    <source>
        <dbReference type="EMBL" id="CAG6579408.1"/>
    </source>
</evidence>
<accession>A0A8D8JYX4</accession>
<dbReference type="AlphaFoldDB" id="A0A8D8JYX4"/>
<dbReference type="EMBL" id="HBUE01301943">
    <property type="protein sequence ID" value="CAG6579408.1"/>
    <property type="molecule type" value="Transcribed_RNA"/>
</dbReference>
<dbReference type="Pfam" id="PF22940">
    <property type="entry name" value="CNOT1_1st"/>
    <property type="match status" value="1"/>
</dbReference>
<organism evidence="2">
    <name type="scientific">Culex pipiens</name>
    <name type="common">House mosquito</name>
    <dbReference type="NCBI Taxonomy" id="7175"/>
    <lineage>
        <taxon>Eukaryota</taxon>
        <taxon>Metazoa</taxon>
        <taxon>Ecdysozoa</taxon>
        <taxon>Arthropoda</taxon>
        <taxon>Hexapoda</taxon>
        <taxon>Insecta</taxon>
        <taxon>Pterygota</taxon>
        <taxon>Neoptera</taxon>
        <taxon>Endopterygota</taxon>
        <taxon>Diptera</taxon>
        <taxon>Nematocera</taxon>
        <taxon>Culicoidea</taxon>
        <taxon>Culicidae</taxon>
        <taxon>Culicinae</taxon>
        <taxon>Culicini</taxon>
        <taxon>Culex</taxon>
        <taxon>Culex</taxon>
    </lineage>
</organism>
<evidence type="ECO:0000259" key="1">
    <source>
        <dbReference type="Pfam" id="PF22940"/>
    </source>
</evidence>
<dbReference type="GO" id="GO:0030015">
    <property type="term" value="C:CCR4-NOT core complex"/>
    <property type="evidence" value="ECO:0007669"/>
    <property type="project" value="InterPro"/>
</dbReference>
<dbReference type="PANTHER" id="PTHR13162:SF8">
    <property type="entry name" value="CCR4-NOT TRANSCRIPTION COMPLEX SUBUNIT 1"/>
    <property type="match status" value="1"/>
</dbReference>
<dbReference type="GO" id="GO:0060090">
    <property type="term" value="F:molecular adaptor activity"/>
    <property type="evidence" value="ECO:0007669"/>
    <property type="project" value="TreeGrafter"/>
</dbReference>
<dbReference type="EMBL" id="HBUE01195946">
    <property type="protein sequence ID" value="CAG6527686.1"/>
    <property type="molecule type" value="Transcribed_RNA"/>
</dbReference>
<sequence>MNQEPCSYALTQITGLVANLNKKNFAASSRQIAQFVKDFGVEADRHLLRALFSAIDFSSDAPPNPAQAQTQNGLLIRLLSEELTGLLTKPQLVGNVCYAVDNLLPQQKTLKSSPHLVAQVSTALGCSPIQEGALALALLNSAHSDTVLSAENHGRICLAGLIESYINLEPSQSSQEGSLNELLQHILSVLSHGKLREFGLYPED</sequence>
<name>A0A8D8JYX4_CULPI</name>
<dbReference type="PANTHER" id="PTHR13162">
    <property type="entry name" value="CCR4-NOT TRANSCRIPTION COMPLEX"/>
    <property type="match status" value="1"/>
</dbReference>
<dbReference type="GO" id="GO:0000288">
    <property type="term" value="P:nuclear-transcribed mRNA catabolic process, deadenylation-dependent decay"/>
    <property type="evidence" value="ECO:0007669"/>
    <property type="project" value="TreeGrafter"/>
</dbReference>
<reference evidence="2" key="1">
    <citation type="submission" date="2021-05" db="EMBL/GenBank/DDBJ databases">
        <authorList>
            <person name="Alioto T."/>
            <person name="Alioto T."/>
            <person name="Gomez Garrido J."/>
        </authorList>
    </citation>
    <scope>NUCLEOTIDE SEQUENCE</scope>
</reference>
<dbReference type="InterPro" id="IPR040398">
    <property type="entry name" value="Not1"/>
</dbReference>
<protein>
    <submittedName>
        <fullName evidence="2">CCR4-NOT transcription complex subunit 1</fullName>
    </submittedName>
</protein>
<proteinExistence type="predicted"/>
<feature type="domain" description="CCR4-NOT transcription complex subunit 1 N-terminal" evidence="1">
    <location>
        <begin position="29"/>
        <end position="191"/>
    </location>
</feature>
<dbReference type="InterPro" id="IPR055104">
    <property type="entry name" value="CNOT1_1st"/>
</dbReference>
<dbReference type="GO" id="GO:0000932">
    <property type="term" value="C:P-body"/>
    <property type="evidence" value="ECO:0007669"/>
    <property type="project" value="TreeGrafter"/>
</dbReference>